<keyword evidence="1" id="KW-1133">Transmembrane helix</keyword>
<reference evidence="2" key="1">
    <citation type="journal article" date="2020" name="mSystems">
        <title>Genome- and Community-Level Interaction Insights into Carbon Utilization and Element Cycling Functions of Hydrothermarchaeota in Hydrothermal Sediment.</title>
        <authorList>
            <person name="Zhou Z."/>
            <person name="Liu Y."/>
            <person name="Xu W."/>
            <person name="Pan J."/>
            <person name="Luo Z.H."/>
            <person name="Li M."/>
        </authorList>
    </citation>
    <scope>NUCLEOTIDE SEQUENCE [LARGE SCALE GENOMIC DNA]</scope>
    <source>
        <strain evidence="2">SpSt-1179</strain>
    </source>
</reference>
<evidence type="ECO:0000313" key="2">
    <source>
        <dbReference type="EMBL" id="HDP79085.1"/>
    </source>
</evidence>
<feature type="transmembrane region" description="Helical" evidence="1">
    <location>
        <begin position="107"/>
        <end position="128"/>
    </location>
</feature>
<name>A0A7C1H5K7_9BACT</name>
<comment type="caution">
    <text evidence="2">The sequence shown here is derived from an EMBL/GenBank/DDBJ whole genome shotgun (WGS) entry which is preliminary data.</text>
</comment>
<accession>A0A7C1H5K7</accession>
<feature type="transmembrane region" description="Helical" evidence="1">
    <location>
        <begin position="72"/>
        <end position="95"/>
    </location>
</feature>
<protein>
    <recommendedName>
        <fullName evidence="3">Pr6Pr family membrane protein</fullName>
    </recommendedName>
</protein>
<dbReference type="InterPro" id="IPR049713">
    <property type="entry name" value="Pr6Pr-like"/>
</dbReference>
<feature type="transmembrane region" description="Helical" evidence="1">
    <location>
        <begin position="39"/>
        <end position="60"/>
    </location>
</feature>
<keyword evidence="1" id="KW-0812">Transmembrane</keyword>
<organism evidence="2">
    <name type="scientific">Mesotoga infera</name>
    <dbReference type="NCBI Taxonomy" id="1236046"/>
    <lineage>
        <taxon>Bacteria</taxon>
        <taxon>Thermotogati</taxon>
        <taxon>Thermotogota</taxon>
        <taxon>Thermotogae</taxon>
        <taxon>Kosmotogales</taxon>
        <taxon>Kosmotogaceae</taxon>
        <taxon>Mesotoga</taxon>
    </lineage>
</organism>
<dbReference type="AlphaFoldDB" id="A0A7C1H5K7"/>
<keyword evidence="1" id="KW-0472">Membrane</keyword>
<dbReference type="Proteomes" id="UP000886198">
    <property type="component" value="Unassembled WGS sequence"/>
</dbReference>
<proteinExistence type="predicted"/>
<evidence type="ECO:0000256" key="1">
    <source>
        <dbReference type="SAM" id="Phobius"/>
    </source>
</evidence>
<dbReference type="NCBIfam" id="NF038065">
    <property type="entry name" value="Pr6Pr"/>
    <property type="match status" value="1"/>
</dbReference>
<feature type="transmembrane region" description="Helical" evidence="1">
    <location>
        <begin position="140"/>
        <end position="164"/>
    </location>
</feature>
<gene>
    <name evidence="2" type="ORF">ENN47_13110</name>
</gene>
<evidence type="ECO:0008006" key="3">
    <source>
        <dbReference type="Google" id="ProtNLM"/>
    </source>
</evidence>
<dbReference type="EMBL" id="DSBT01000407">
    <property type="protein sequence ID" value="HDP79085.1"/>
    <property type="molecule type" value="Genomic_DNA"/>
</dbReference>
<feature type="transmembrane region" description="Helical" evidence="1">
    <location>
        <begin position="184"/>
        <end position="205"/>
    </location>
</feature>
<sequence>MKKRKSRLIAELSVLGLSLLGVVLQLSLSRRPSDALAQFSYYTLQTNFIVSIVAFANVVFDCRRQESPRADKLLRILTGGSVLWITVTMTVYHFLLSGYYRPEGLALIANNLLHYITPSAAIICWLLFEEKSSYKFFYPVLWAIYPLAYAVGAVIRGSLTGFYPYWFLNPADEYPEGIGSFGNLFIFISVVSVMFILAGYLMILVNHLSFHKEHGVE</sequence>